<proteinExistence type="predicted"/>
<dbReference type="EMBL" id="JACHXW010000012">
    <property type="protein sequence ID" value="MBB3153808.1"/>
    <property type="molecule type" value="Genomic_DNA"/>
</dbReference>
<organism evidence="2 3">
    <name type="scientific">Paenibacillus endophyticus</name>
    <dbReference type="NCBI Taxonomy" id="1294268"/>
    <lineage>
        <taxon>Bacteria</taxon>
        <taxon>Bacillati</taxon>
        <taxon>Bacillota</taxon>
        <taxon>Bacilli</taxon>
        <taxon>Bacillales</taxon>
        <taxon>Paenibacillaceae</taxon>
        <taxon>Paenibacillus</taxon>
    </lineage>
</organism>
<accession>A0A7W5C9X9</accession>
<dbReference type="AlphaFoldDB" id="A0A7W5C9X9"/>
<dbReference type="RefSeq" id="WP_183566103.1">
    <property type="nucleotide sequence ID" value="NZ_CBCSLB010000012.1"/>
</dbReference>
<keyword evidence="1" id="KW-0472">Membrane</keyword>
<evidence type="ECO:0000313" key="2">
    <source>
        <dbReference type="EMBL" id="MBB3153808.1"/>
    </source>
</evidence>
<protein>
    <submittedName>
        <fullName evidence="2">ABC-2 type transport system permease protein</fullName>
    </submittedName>
</protein>
<evidence type="ECO:0000313" key="3">
    <source>
        <dbReference type="Proteomes" id="UP000518605"/>
    </source>
</evidence>
<comment type="caution">
    <text evidence="2">The sequence shown here is derived from an EMBL/GenBank/DDBJ whole genome shotgun (WGS) entry which is preliminary data.</text>
</comment>
<feature type="transmembrane region" description="Helical" evidence="1">
    <location>
        <begin position="238"/>
        <end position="257"/>
    </location>
</feature>
<reference evidence="2 3" key="1">
    <citation type="submission" date="2020-08" db="EMBL/GenBank/DDBJ databases">
        <title>Genomic Encyclopedia of Type Strains, Phase III (KMG-III): the genomes of soil and plant-associated and newly described type strains.</title>
        <authorList>
            <person name="Whitman W."/>
        </authorList>
    </citation>
    <scope>NUCLEOTIDE SEQUENCE [LARGE SCALE GENOMIC DNA]</scope>
    <source>
        <strain evidence="2 3">CECT 8234</strain>
    </source>
</reference>
<keyword evidence="1" id="KW-1133">Transmembrane helix</keyword>
<keyword evidence="1" id="KW-0812">Transmembrane</keyword>
<gene>
    <name evidence="2" type="ORF">FHS16_003883</name>
</gene>
<dbReference type="PANTHER" id="PTHR43471:SF12">
    <property type="entry name" value="HYPOTHETICAL MEMBRANE PROTEIN, CONSERVED"/>
    <property type="match status" value="1"/>
</dbReference>
<dbReference type="GO" id="GO:0140359">
    <property type="term" value="F:ABC-type transporter activity"/>
    <property type="evidence" value="ECO:0007669"/>
    <property type="project" value="InterPro"/>
</dbReference>
<feature type="transmembrane region" description="Helical" evidence="1">
    <location>
        <begin position="157"/>
        <end position="181"/>
    </location>
</feature>
<name>A0A7W5C9X9_9BACL</name>
<dbReference type="Proteomes" id="UP000518605">
    <property type="component" value="Unassembled WGS sequence"/>
</dbReference>
<feature type="transmembrane region" description="Helical" evidence="1">
    <location>
        <begin position="188"/>
        <end position="207"/>
    </location>
</feature>
<evidence type="ECO:0000256" key="1">
    <source>
        <dbReference type="SAM" id="Phobius"/>
    </source>
</evidence>
<sequence length="265" mass="29212">MNIFLHELKSYGKSTLIWSVSLVALLVLFMSMYPSIAADIDSFKKLLDSYPEAVRKAIGLEVENLGSVLGFYAYIFLYLSLCGAIQGMNIGTSIISKEIRDKTADFLMTKPVSRITVLTSKILAALTSLVATNMFFLTAASMMLDQVKTEEYSAATFFMITATLFYVQLIFIALGVVISVIARKIKSVLTLSLGTVFTFFIVGMLVSTGNNEAKRYLSPFKYFDTAAISRSSSYEPSFLLAGAGIVLISLLVSYFVFIRKDIHAV</sequence>
<dbReference type="PANTHER" id="PTHR43471">
    <property type="entry name" value="ABC TRANSPORTER PERMEASE"/>
    <property type="match status" value="1"/>
</dbReference>
<feature type="transmembrane region" description="Helical" evidence="1">
    <location>
        <begin position="71"/>
        <end position="95"/>
    </location>
</feature>
<feature type="transmembrane region" description="Helical" evidence="1">
    <location>
        <begin position="115"/>
        <end position="137"/>
    </location>
</feature>
<keyword evidence="3" id="KW-1185">Reference proteome</keyword>
<dbReference type="GO" id="GO:0005886">
    <property type="term" value="C:plasma membrane"/>
    <property type="evidence" value="ECO:0007669"/>
    <property type="project" value="UniProtKB-SubCell"/>
</dbReference>
<dbReference type="Pfam" id="PF12679">
    <property type="entry name" value="ABC2_membrane_2"/>
    <property type="match status" value="1"/>
</dbReference>